<evidence type="ECO:0000259" key="9">
    <source>
        <dbReference type="Pfam" id="PF17771"/>
    </source>
</evidence>
<accession>A0AAY4EV48</accession>
<reference evidence="11" key="2">
    <citation type="submission" date="2025-08" db="UniProtKB">
        <authorList>
            <consortium name="Ensembl"/>
        </authorList>
    </citation>
    <scope>IDENTIFICATION</scope>
</reference>
<dbReference type="Pfam" id="PF17771">
    <property type="entry name" value="ADAMTS_CR_2"/>
    <property type="match status" value="1"/>
</dbReference>
<dbReference type="GeneTree" id="ENSGT00940000158379"/>
<dbReference type="InterPro" id="IPR050439">
    <property type="entry name" value="ADAMTS_ADAMTS-like"/>
</dbReference>
<evidence type="ECO:0000313" key="12">
    <source>
        <dbReference type="Proteomes" id="UP000694580"/>
    </source>
</evidence>
<keyword evidence="12" id="KW-1185">Reference proteome</keyword>
<organism evidence="11 12">
    <name type="scientific">Denticeps clupeoides</name>
    <name type="common">denticle herring</name>
    <dbReference type="NCBI Taxonomy" id="299321"/>
    <lineage>
        <taxon>Eukaryota</taxon>
        <taxon>Metazoa</taxon>
        <taxon>Chordata</taxon>
        <taxon>Craniata</taxon>
        <taxon>Vertebrata</taxon>
        <taxon>Euteleostomi</taxon>
        <taxon>Actinopterygii</taxon>
        <taxon>Neopterygii</taxon>
        <taxon>Teleostei</taxon>
        <taxon>Clupei</taxon>
        <taxon>Clupeiformes</taxon>
        <taxon>Denticipitoidei</taxon>
        <taxon>Denticipitidae</taxon>
        <taxon>Denticeps</taxon>
    </lineage>
</organism>
<dbReference type="AlphaFoldDB" id="A0AAY4EV48"/>
<dbReference type="Gene3D" id="3.40.1620.60">
    <property type="match status" value="1"/>
</dbReference>
<keyword evidence="2" id="KW-0964">Secreted</keyword>
<dbReference type="Pfam" id="PF19236">
    <property type="entry name" value="ADAMTS_CR_3"/>
    <property type="match status" value="1"/>
</dbReference>
<name>A0AAY4EV48_9TELE</name>
<evidence type="ECO:0000256" key="7">
    <source>
        <dbReference type="ARBA" id="ARBA00023180"/>
    </source>
</evidence>
<keyword evidence="7" id="KW-0325">Glycoprotein</keyword>
<evidence type="ECO:0000256" key="6">
    <source>
        <dbReference type="ARBA" id="ARBA00023157"/>
    </source>
</evidence>
<keyword evidence="5" id="KW-0862">Zinc</keyword>
<keyword evidence="6" id="KW-1015">Disulfide bond</keyword>
<feature type="domain" description="ADAMTS/ADAMTS-like cysteine-rich" evidence="10">
    <location>
        <begin position="167"/>
        <end position="283"/>
    </location>
</feature>
<evidence type="ECO:0000256" key="2">
    <source>
        <dbReference type="ARBA" id="ARBA00022525"/>
    </source>
</evidence>
<reference evidence="11" key="3">
    <citation type="submission" date="2025-09" db="UniProtKB">
        <authorList>
            <consortium name="Ensembl"/>
        </authorList>
    </citation>
    <scope>IDENTIFICATION</scope>
</reference>
<sequence length="408" mass="44337">MASDGGYNSVDLTWSQCSRARLQNFFSTGKADCVTDLPLLEGSLQDWKPGLYYGVDDQCRIAFGSSAKACSFRDNDMVICRVLSCHTVPGDQSTCTRLLVPLLDVPSTCSHHALGHVEGVSSIGKGNVIIPGNGGVQRVPRPVFGGRPCEGQNIEAEICGSQHCGNTQLDFMAEQCSHTDPLPLYTSPSRASHHSWMPSVGYIKGDMQCKFMCLSKGEDFIVSRGSQFVDGTRCEPDHSVTPGSISACLEGRCQVRVFGCDGVLNSGKVADVCGVCGGDGSTCHLTSLSYHGGESREYITFLTLPVNATQIHVINRKPVFTHLAVLVEDRYVVSGTGSIALNTTHPSPLEDGHMTYHLYLTTDQLPDKEELVIPGPVQEKTHIQVCSSRVENIWRRSSVSQHPDRCLW</sequence>
<evidence type="ECO:0000259" key="8">
    <source>
        <dbReference type="Pfam" id="PF05986"/>
    </source>
</evidence>
<dbReference type="GO" id="GO:0031012">
    <property type="term" value="C:extracellular matrix"/>
    <property type="evidence" value="ECO:0007669"/>
    <property type="project" value="TreeGrafter"/>
</dbReference>
<dbReference type="GO" id="GO:0006508">
    <property type="term" value="P:proteolysis"/>
    <property type="evidence" value="ECO:0007669"/>
    <property type="project" value="TreeGrafter"/>
</dbReference>
<keyword evidence="3" id="KW-0479">Metal-binding</keyword>
<dbReference type="Pfam" id="PF05986">
    <property type="entry name" value="ADAMTS_spacer1"/>
    <property type="match status" value="1"/>
</dbReference>
<dbReference type="InterPro" id="IPR041645">
    <property type="entry name" value="ADAMTS_CR_2"/>
</dbReference>
<feature type="domain" description="ADAMTS cysteine-rich" evidence="9">
    <location>
        <begin position="49"/>
        <end position="105"/>
    </location>
</feature>
<keyword evidence="4" id="KW-0378">Hydrolase</keyword>
<dbReference type="GO" id="GO:0005576">
    <property type="term" value="C:extracellular region"/>
    <property type="evidence" value="ECO:0007669"/>
    <property type="project" value="UniProtKB-SubCell"/>
</dbReference>
<evidence type="ECO:0000256" key="1">
    <source>
        <dbReference type="ARBA" id="ARBA00004613"/>
    </source>
</evidence>
<dbReference type="Proteomes" id="UP000694580">
    <property type="component" value="Chromosome 11"/>
</dbReference>
<dbReference type="GO" id="GO:0030198">
    <property type="term" value="P:extracellular matrix organization"/>
    <property type="evidence" value="ECO:0007669"/>
    <property type="project" value="TreeGrafter"/>
</dbReference>
<dbReference type="GO" id="GO:0046872">
    <property type="term" value="F:metal ion binding"/>
    <property type="evidence" value="ECO:0007669"/>
    <property type="project" value="UniProtKB-KW"/>
</dbReference>
<dbReference type="Ensembl" id="ENSDCDT00010072027.1">
    <property type="protein sequence ID" value="ENSDCDP00010061263.1"/>
    <property type="gene ID" value="ENSDCDG00010033857.1"/>
</dbReference>
<evidence type="ECO:0000259" key="10">
    <source>
        <dbReference type="Pfam" id="PF19236"/>
    </source>
</evidence>
<dbReference type="PANTHER" id="PTHR13723:SF20">
    <property type="entry name" value="A DISINTEGRIN AND METALLOPROTEINASE WITH THROMBOSPONDIN MOTIFS 13"/>
    <property type="match status" value="1"/>
</dbReference>
<comment type="subcellular location">
    <subcellularLocation>
        <location evidence="1">Secreted</location>
    </subcellularLocation>
</comment>
<proteinExistence type="predicted"/>
<evidence type="ECO:0000256" key="4">
    <source>
        <dbReference type="ARBA" id="ARBA00022801"/>
    </source>
</evidence>
<dbReference type="InterPro" id="IPR010294">
    <property type="entry name" value="ADAMTS_spacer1"/>
</dbReference>
<dbReference type="Gene3D" id="2.60.120.830">
    <property type="match status" value="1"/>
</dbReference>
<dbReference type="PANTHER" id="PTHR13723">
    <property type="entry name" value="ADAMTS A DISINTEGRIN AND METALLOPROTEASE WITH THROMBOSPONDIN MOTIFS PROTEASE"/>
    <property type="match status" value="1"/>
</dbReference>
<evidence type="ECO:0000256" key="3">
    <source>
        <dbReference type="ARBA" id="ARBA00022723"/>
    </source>
</evidence>
<dbReference type="InterPro" id="IPR045371">
    <property type="entry name" value="ADAMTS_CR_3"/>
</dbReference>
<evidence type="ECO:0000313" key="11">
    <source>
        <dbReference type="Ensembl" id="ENSDCDP00010061263.1"/>
    </source>
</evidence>
<protein>
    <submittedName>
        <fullName evidence="11">Uncharacterized protein</fullName>
    </submittedName>
</protein>
<evidence type="ECO:0000256" key="5">
    <source>
        <dbReference type="ARBA" id="ARBA00022833"/>
    </source>
</evidence>
<feature type="domain" description="ADAMTS/ADAMTS-like Spacer 1" evidence="8">
    <location>
        <begin position="289"/>
        <end position="388"/>
    </location>
</feature>
<dbReference type="GO" id="GO:0004222">
    <property type="term" value="F:metalloendopeptidase activity"/>
    <property type="evidence" value="ECO:0007669"/>
    <property type="project" value="TreeGrafter"/>
</dbReference>
<reference evidence="11 12" key="1">
    <citation type="submission" date="2020-06" db="EMBL/GenBank/DDBJ databases">
        <authorList>
            <consortium name="Wellcome Sanger Institute Data Sharing"/>
        </authorList>
    </citation>
    <scope>NUCLEOTIDE SEQUENCE [LARGE SCALE GENOMIC DNA]</scope>
</reference>